<evidence type="ECO:0000256" key="10">
    <source>
        <dbReference type="SAM" id="MobiDB-lite"/>
    </source>
</evidence>
<keyword evidence="6" id="KW-0804">Transcription</keyword>
<dbReference type="EMBL" id="ABEU02000002">
    <property type="protein sequence ID" value="PNR59649.1"/>
    <property type="molecule type" value="Genomic_DNA"/>
</dbReference>
<dbReference type="KEGG" id="ppp:112278867"/>
<dbReference type="InterPro" id="IPR000232">
    <property type="entry name" value="HSF_DNA-bd"/>
</dbReference>
<dbReference type="PRINTS" id="PR00056">
    <property type="entry name" value="HSFDOMAIN"/>
</dbReference>
<proteinExistence type="inferred from homology"/>
<evidence type="ECO:0000256" key="5">
    <source>
        <dbReference type="ARBA" id="ARBA00023125"/>
    </source>
</evidence>
<keyword evidence="4" id="KW-0346">Stress response</keyword>
<dbReference type="GeneID" id="112278867"/>
<evidence type="ECO:0000256" key="6">
    <source>
        <dbReference type="ARBA" id="ARBA00023163"/>
    </source>
</evidence>
<dbReference type="EnsemblPlants" id="Pp3c2_9580V3.2">
    <property type="protein sequence ID" value="Pp3c2_9580V3.2"/>
    <property type="gene ID" value="Pp3c2_9580"/>
</dbReference>
<reference evidence="13" key="3">
    <citation type="submission" date="2020-12" db="UniProtKB">
        <authorList>
            <consortium name="EnsemblPlants"/>
        </authorList>
    </citation>
    <scope>IDENTIFICATION</scope>
</reference>
<dbReference type="OrthoDB" id="60033at2759"/>
<evidence type="ECO:0000256" key="7">
    <source>
        <dbReference type="ARBA" id="ARBA00023242"/>
    </source>
</evidence>
<comment type="subcellular location">
    <subcellularLocation>
        <location evidence="1">Nucleus</location>
    </subcellularLocation>
</comment>
<evidence type="ECO:0000256" key="3">
    <source>
        <dbReference type="ARBA" id="ARBA00023015"/>
    </source>
</evidence>
<protein>
    <recommendedName>
        <fullName evidence="11">HSF-type DNA-binding domain-containing protein</fullName>
    </recommendedName>
</protein>
<keyword evidence="14" id="KW-1185">Reference proteome</keyword>
<accession>A0A2K1L0T8</accession>
<dbReference type="AlphaFoldDB" id="A0A2K1L0T8"/>
<evidence type="ECO:0000313" key="13">
    <source>
        <dbReference type="EnsemblPlants" id="Pp3c2_9580V3.1"/>
    </source>
</evidence>
<dbReference type="Proteomes" id="UP000006727">
    <property type="component" value="Chromosome 2"/>
</dbReference>
<dbReference type="GO" id="GO:0005634">
    <property type="term" value="C:nucleus"/>
    <property type="evidence" value="ECO:0000318"/>
    <property type="project" value="GO_Central"/>
</dbReference>
<dbReference type="FunFam" id="1.10.10.10:FF:000057">
    <property type="entry name" value="Heat shock transcription factor 1"/>
    <property type="match status" value="1"/>
</dbReference>
<dbReference type="PANTHER" id="PTHR10015:SF427">
    <property type="entry name" value="HEAT SHOCK FACTOR PROTEIN"/>
    <property type="match status" value="1"/>
</dbReference>
<dbReference type="PROSITE" id="PS00434">
    <property type="entry name" value="HSF_DOMAIN"/>
    <property type="match status" value="1"/>
</dbReference>
<comment type="similarity">
    <text evidence="8">Belongs to the HSF family.</text>
</comment>
<keyword evidence="3" id="KW-0805">Transcription regulation</keyword>
<feature type="compositionally biased region" description="Low complexity" evidence="10">
    <location>
        <begin position="276"/>
        <end position="286"/>
    </location>
</feature>
<dbReference type="EnsemblPlants" id="Pp3c2_9580V3.1">
    <property type="protein sequence ID" value="Pp3c2_9580V3.1"/>
    <property type="gene ID" value="Pp3c2_9580"/>
</dbReference>
<evidence type="ECO:0000256" key="2">
    <source>
        <dbReference type="ARBA" id="ARBA00022553"/>
    </source>
</evidence>
<feature type="region of interest" description="Disordered" evidence="10">
    <location>
        <begin position="148"/>
        <end position="173"/>
    </location>
</feature>
<dbReference type="FunCoup" id="A0A2K1L0T8">
    <property type="interactions" value="1216"/>
</dbReference>
<evidence type="ECO:0000256" key="1">
    <source>
        <dbReference type="ARBA" id="ARBA00004123"/>
    </source>
</evidence>
<dbReference type="Gramene" id="Pp3c2_9580V3.1">
    <property type="protein sequence ID" value="Pp3c2_9580V3.1"/>
    <property type="gene ID" value="Pp3c2_9580"/>
</dbReference>
<feature type="region of interest" description="Disordered" evidence="10">
    <location>
        <begin position="261"/>
        <end position="289"/>
    </location>
</feature>
<dbReference type="InterPro" id="IPR036388">
    <property type="entry name" value="WH-like_DNA-bd_sf"/>
</dbReference>
<evidence type="ECO:0000259" key="11">
    <source>
        <dbReference type="PROSITE" id="PS00434"/>
    </source>
</evidence>
<dbReference type="STRING" id="3218.A0A2K1L0T8"/>
<dbReference type="PaxDb" id="3218-PP1S84_95V6.1"/>
<evidence type="ECO:0000313" key="12">
    <source>
        <dbReference type="EMBL" id="PNR59649.1"/>
    </source>
</evidence>
<dbReference type="GO" id="GO:0003700">
    <property type="term" value="F:DNA-binding transcription factor activity"/>
    <property type="evidence" value="ECO:0000318"/>
    <property type="project" value="GO_Central"/>
</dbReference>
<dbReference type="RefSeq" id="XP_024368496.1">
    <property type="nucleotide sequence ID" value="XM_024512728.2"/>
</dbReference>
<dbReference type="PANTHER" id="PTHR10015">
    <property type="entry name" value="HEAT SHOCK TRANSCRIPTION FACTOR"/>
    <property type="match status" value="1"/>
</dbReference>
<evidence type="ECO:0000256" key="9">
    <source>
        <dbReference type="SAM" id="Coils"/>
    </source>
</evidence>
<reference evidence="12 14" key="1">
    <citation type="journal article" date="2008" name="Science">
        <title>The Physcomitrella genome reveals evolutionary insights into the conquest of land by plants.</title>
        <authorList>
            <person name="Rensing S."/>
            <person name="Lang D."/>
            <person name="Zimmer A."/>
            <person name="Terry A."/>
            <person name="Salamov A."/>
            <person name="Shapiro H."/>
            <person name="Nishiyama T."/>
            <person name="Perroud P.-F."/>
            <person name="Lindquist E."/>
            <person name="Kamisugi Y."/>
            <person name="Tanahashi T."/>
            <person name="Sakakibara K."/>
            <person name="Fujita T."/>
            <person name="Oishi K."/>
            <person name="Shin-I T."/>
            <person name="Kuroki Y."/>
            <person name="Toyoda A."/>
            <person name="Suzuki Y."/>
            <person name="Hashimoto A."/>
            <person name="Yamaguchi K."/>
            <person name="Sugano A."/>
            <person name="Kohara Y."/>
            <person name="Fujiyama A."/>
            <person name="Anterola A."/>
            <person name="Aoki S."/>
            <person name="Ashton N."/>
            <person name="Barbazuk W.B."/>
            <person name="Barker E."/>
            <person name="Bennetzen J."/>
            <person name="Bezanilla M."/>
            <person name="Blankenship R."/>
            <person name="Cho S.H."/>
            <person name="Dutcher S."/>
            <person name="Estelle M."/>
            <person name="Fawcett J.A."/>
            <person name="Gundlach H."/>
            <person name="Hanada K."/>
            <person name="Heyl A."/>
            <person name="Hicks K.A."/>
            <person name="Hugh J."/>
            <person name="Lohr M."/>
            <person name="Mayer K."/>
            <person name="Melkozernov A."/>
            <person name="Murata T."/>
            <person name="Nelson D."/>
            <person name="Pils B."/>
            <person name="Prigge M."/>
            <person name="Reiss B."/>
            <person name="Renner T."/>
            <person name="Rombauts S."/>
            <person name="Rushton P."/>
            <person name="Sanderfoot A."/>
            <person name="Schween G."/>
            <person name="Shiu S.-H."/>
            <person name="Stueber K."/>
            <person name="Theodoulou F.L."/>
            <person name="Tu H."/>
            <person name="Van de Peer Y."/>
            <person name="Verrier P.J."/>
            <person name="Waters E."/>
            <person name="Wood A."/>
            <person name="Yang L."/>
            <person name="Cove D."/>
            <person name="Cuming A."/>
            <person name="Hasebe M."/>
            <person name="Lucas S."/>
            <person name="Mishler D.B."/>
            <person name="Reski R."/>
            <person name="Grigoriev I."/>
            <person name="Quatrano R.S."/>
            <person name="Boore J.L."/>
        </authorList>
    </citation>
    <scope>NUCLEOTIDE SEQUENCE [LARGE SCALE GENOMIC DNA]</scope>
    <source>
        <strain evidence="13 14">cv. Gransden 2004</strain>
    </source>
</reference>
<keyword evidence="7" id="KW-0539">Nucleus</keyword>
<dbReference type="InterPro" id="IPR036390">
    <property type="entry name" value="WH_DNA-bd_sf"/>
</dbReference>
<sequence length="525" mass="57650">MVSQVVKTDPHWPPLEESMGQERYSLNSDVVPSSSVPGFHNLSAPQPMDGLQSTAPPPFLTKTYDMVDDPATDPVVSWSTGHNSFIVWNPPDFAQELLPKYFKHNNFSSFVRQLNTYGFRKVDPDRWEFANEGFLRGRRDLLRTIHRRKPATHSQQSAQQQQQHQQTDQGSVGPCVEVGKFGLEGEIERLKRDKNVLMMELVRLRQQQQNTERDLQAMGQRLLTTENRQQHMMSFLAKAMQNPSFLAQLMQQSENKRLAATVRKKRRLPKQDSSADDSVSSDSPADNQIVAFHSNGNADANGARAMIMQFFNSTDAASAPSLDSGPLEALFRDLGSAPSGPDALNRQSGVTLTEMNISGLGDALPGPAVMDASTEVPDLPMPQHLTSRIPRLEGALSMNKGSIHSGAEIKPEDITGESMEFASEGGRTSLEGDEVISNLGSPAVSAANDIFWEQFLSETPSGVDHELDGDLDLGPHDKEADGDEIVGDSVEILAGDEHGGEVKNWWSKKPSVEQLSVQMGQLAPG</sequence>
<organism evidence="12">
    <name type="scientific">Physcomitrium patens</name>
    <name type="common">Spreading-leaved earth moss</name>
    <name type="synonym">Physcomitrella patens</name>
    <dbReference type="NCBI Taxonomy" id="3218"/>
    <lineage>
        <taxon>Eukaryota</taxon>
        <taxon>Viridiplantae</taxon>
        <taxon>Streptophyta</taxon>
        <taxon>Embryophyta</taxon>
        <taxon>Bryophyta</taxon>
        <taxon>Bryophytina</taxon>
        <taxon>Bryopsida</taxon>
        <taxon>Funariidae</taxon>
        <taxon>Funariales</taxon>
        <taxon>Funariaceae</taxon>
        <taxon>Physcomitrium</taxon>
    </lineage>
</organism>
<dbReference type="SUPFAM" id="SSF46785">
    <property type="entry name" value="Winged helix' DNA-binding domain"/>
    <property type="match status" value="1"/>
</dbReference>
<feature type="coiled-coil region" evidence="9">
    <location>
        <begin position="187"/>
        <end position="221"/>
    </location>
</feature>
<reference evidence="12 14" key="2">
    <citation type="journal article" date="2018" name="Plant J.">
        <title>The Physcomitrella patens chromosome-scale assembly reveals moss genome structure and evolution.</title>
        <authorList>
            <person name="Lang D."/>
            <person name="Ullrich K.K."/>
            <person name="Murat F."/>
            <person name="Fuchs J."/>
            <person name="Jenkins J."/>
            <person name="Haas F.B."/>
            <person name="Piednoel M."/>
            <person name="Gundlach H."/>
            <person name="Van Bel M."/>
            <person name="Meyberg R."/>
            <person name="Vives C."/>
            <person name="Morata J."/>
            <person name="Symeonidi A."/>
            <person name="Hiss M."/>
            <person name="Muchero W."/>
            <person name="Kamisugi Y."/>
            <person name="Saleh O."/>
            <person name="Blanc G."/>
            <person name="Decker E.L."/>
            <person name="van Gessel N."/>
            <person name="Grimwood J."/>
            <person name="Hayes R.D."/>
            <person name="Graham S.W."/>
            <person name="Gunter L.E."/>
            <person name="McDaniel S.F."/>
            <person name="Hoernstein S.N.W."/>
            <person name="Larsson A."/>
            <person name="Li F.W."/>
            <person name="Perroud P.F."/>
            <person name="Phillips J."/>
            <person name="Ranjan P."/>
            <person name="Rokshar D.S."/>
            <person name="Rothfels C.J."/>
            <person name="Schneider L."/>
            <person name="Shu S."/>
            <person name="Stevenson D.W."/>
            <person name="Thummler F."/>
            <person name="Tillich M."/>
            <person name="Villarreal Aguilar J.C."/>
            <person name="Widiez T."/>
            <person name="Wong G.K."/>
            <person name="Wymore A."/>
            <person name="Zhang Y."/>
            <person name="Zimmer A.D."/>
            <person name="Quatrano R.S."/>
            <person name="Mayer K.F.X."/>
            <person name="Goodstein D."/>
            <person name="Casacuberta J.M."/>
            <person name="Vandepoele K."/>
            <person name="Reski R."/>
            <person name="Cuming A.C."/>
            <person name="Tuskan G.A."/>
            <person name="Maumus F."/>
            <person name="Salse J."/>
            <person name="Schmutz J."/>
            <person name="Rensing S.A."/>
        </authorList>
    </citation>
    <scope>NUCLEOTIDE SEQUENCE [LARGE SCALE GENOMIC DNA]</scope>
    <source>
        <strain evidence="13 14">cv. Gransden 2004</strain>
    </source>
</reference>
<feature type="domain" description="HSF-type DNA-binding" evidence="11">
    <location>
        <begin position="98"/>
        <end position="122"/>
    </location>
</feature>
<keyword evidence="5" id="KW-0238">DNA-binding</keyword>
<keyword evidence="9" id="KW-0175">Coiled coil</keyword>
<evidence type="ECO:0000256" key="4">
    <source>
        <dbReference type="ARBA" id="ARBA00023016"/>
    </source>
</evidence>
<dbReference type="Gramene" id="Pp3c2_9580V3.2">
    <property type="protein sequence ID" value="Pp3c2_9580V3.2"/>
    <property type="gene ID" value="Pp3c2_9580"/>
</dbReference>
<name>A0A2K1L0T8_PHYPA</name>
<evidence type="ECO:0000313" key="14">
    <source>
        <dbReference type="Proteomes" id="UP000006727"/>
    </source>
</evidence>
<gene>
    <name evidence="13" type="primary">LOC112278867</name>
    <name evidence="12" type="ORF">PHYPA_002441</name>
</gene>
<dbReference type="Pfam" id="PF00447">
    <property type="entry name" value="HSF_DNA-bind"/>
    <property type="match status" value="1"/>
</dbReference>
<dbReference type="SMART" id="SM00415">
    <property type="entry name" value="HSF"/>
    <property type="match status" value="1"/>
</dbReference>
<dbReference type="Gene3D" id="1.10.10.10">
    <property type="entry name" value="Winged helix-like DNA-binding domain superfamily/Winged helix DNA-binding domain"/>
    <property type="match status" value="1"/>
</dbReference>
<evidence type="ECO:0000256" key="8">
    <source>
        <dbReference type="RuleBase" id="RU004020"/>
    </source>
</evidence>
<dbReference type="GO" id="GO:0043565">
    <property type="term" value="F:sequence-specific DNA binding"/>
    <property type="evidence" value="ECO:0007669"/>
    <property type="project" value="InterPro"/>
</dbReference>
<dbReference type="GO" id="GO:0034605">
    <property type="term" value="P:cellular response to heat"/>
    <property type="evidence" value="ECO:0000318"/>
    <property type="project" value="GO_Central"/>
</dbReference>
<keyword evidence="2" id="KW-0597">Phosphoprotein</keyword>
<feature type="compositionally biased region" description="Low complexity" evidence="10">
    <location>
        <begin position="152"/>
        <end position="167"/>
    </location>
</feature>